<feature type="compositionally biased region" description="Basic and acidic residues" evidence="1">
    <location>
        <begin position="448"/>
        <end position="466"/>
    </location>
</feature>
<evidence type="ECO:0000256" key="1">
    <source>
        <dbReference type="SAM" id="MobiDB-lite"/>
    </source>
</evidence>
<dbReference type="EMBL" id="BFEA01000217">
    <property type="protein sequence ID" value="GBG75076.1"/>
    <property type="molecule type" value="Genomic_DNA"/>
</dbReference>
<dbReference type="SUPFAM" id="SSF53098">
    <property type="entry name" value="Ribonuclease H-like"/>
    <property type="match status" value="1"/>
</dbReference>
<gene>
    <name evidence="3" type="ORF">CBR_g19589</name>
</gene>
<dbReference type="InterPro" id="IPR007021">
    <property type="entry name" value="DUF659"/>
</dbReference>
<sequence>MVGVGQTSVTDTARATQADTLGEFMQPPTTPGREEVVDGGEGTGGVKDGQGTVREGGAAPAIPSGDGSVTGRQTGMFKQASIRRWTENSSQQHLDIAWGMHLNEHGAPFNYVTGEKTQELHELYLELGEKRQRVEISSRMQMATVVLDIAYERTQEAIKPLMDCWDIICCTVITDGCTDRKFRPVMNFIDAAESGAVMLKVVDMSKRKKNAVSLAKLWEGVTREIRVHRVNALCTDNAEVNKTLVIPTEVRFASVYMMLERLLDRKKVLKAMMKEGWLDIKWAARKKRNIAERVYLTVRSEELWEKVEAVVDVMTPMYDLLRQMDKSDTAPYQLWGFEEALVKKIRTIAGITVERQKAIAKKVKKNKQAGFIDMWANFFDEDVPPPLVDADIVPDDGELSAEEVARRLRFRKTASARVPKVGKVDESSDTDSSDDGEDLVWRGKGKKQKDVECLDGASRRERKAPMEEFDDDGDSHEEDEVEEMNSAAFALHAPLESDEDSDDDDDDMTLRQDAGQMDSDLEFLLPRTRDSHNAMQTEN</sequence>
<organism evidence="3 4">
    <name type="scientific">Chara braunii</name>
    <name type="common">Braun's stonewort</name>
    <dbReference type="NCBI Taxonomy" id="69332"/>
    <lineage>
        <taxon>Eukaryota</taxon>
        <taxon>Viridiplantae</taxon>
        <taxon>Streptophyta</taxon>
        <taxon>Charophyceae</taxon>
        <taxon>Charales</taxon>
        <taxon>Characeae</taxon>
        <taxon>Chara</taxon>
    </lineage>
</organism>
<dbReference type="InterPro" id="IPR012337">
    <property type="entry name" value="RNaseH-like_sf"/>
</dbReference>
<keyword evidence="4" id="KW-1185">Reference proteome</keyword>
<dbReference type="Gramene" id="GBG75076">
    <property type="protein sequence ID" value="GBG75076"/>
    <property type="gene ID" value="CBR_g19589"/>
</dbReference>
<evidence type="ECO:0000313" key="3">
    <source>
        <dbReference type="EMBL" id="GBG75076.1"/>
    </source>
</evidence>
<dbReference type="PANTHER" id="PTHR46169">
    <property type="entry name" value="DNA REPLICATION-RELATED ELEMENT FACTOR, ISOFORM A"/>
    <property type="match status" value="1"/>
</dbReference>
<feature type="compositionally biased region" description="Acidic residues" evidence="1">
    <location>
        <begin position="427"/>
        <end position="438"/>
    </location>
</feature>
<dbReference type="AlphaFoldDB" id="A0A388KYD8"/>
<feature type="compositionally biased region" description="Acidic residues" evidence="1">
    <location>
        <begin position="496"/>
        <end position="507"/>
    </location>
</feature>
<accession>A0A388KYD8</accession>
<feature type="domain" description="DUF659" evidence="2">
    <location>
        <begin position="139"/>
        <end position="256"/>
    </location>
</feature>
<evidence type="ECO:0000259" key="2">
    <source>
        <dbReference type="Pfam" id="PF04937"/>
    </source>
</evidence>
<feature type="compositionally biased region" description="Acidic residues" evidence="1">
    <location>
        <begin position="467"/>
        <end position="483"/>
    </location>
</feature>
<dbReference type="InterPro" id="IPR052717">
    <property type="entry name" value="Vacuolar_transposase_reg"/>
</dbReference>
<dbReference type="PANTHER" id="PTHR46169:SF29">
    <property type="entry name" value="DNA REPLICATION-RELATED ELEMENT FACTOR, ISOFORM A"/>
    <property type="match status" value="1"/>
</dbReference>
<dbReference type="GO" id="GO:0005634">
    <property type="term" value="C:nucleus"/>
    <property type="evidence" value="ECO:0007669"/>
    <property type="project" value="TreeGrafter"/>
</dbReference>
<dbReference type="GO" id="GO:0006357">
    <property type="term" value="P:regulation of transcription by RNA polymerase II"/>
    <property type="evidence" value="ECO:0007669"/>
    <property type="project" value="TreeGrafter"/>
</dbReference>
<feature type="region of interest" description="Disordered" evidence="1">
    <location>
        <begin position="419"/>
        <end position="539"/>
    </location>
</feature>
<evidence type="ECO:0000313" key="4">
    <source>
        <dbReference type="Proteomes" id="UP000265515"/>
    </source>
</evidence>
<reference evidence="3 4" key="1">
    <citation type="journal article" date="2018" name="Cell">
        <title>The Chara Genome: Secondary Complexity and Implications for Plant Terrestrialization.</title>
        <authorList>
            <person name="Nishiyama T."/>
            <person name="Sakayama H."/>
            <person name="Vries J.D."/>
            <person name="Buschmann H."/>
            <person name="Saint-Marcoux D."/>
            <person name="Ullrich K.K."/>
            <person name="Haas F.B."/>
            <person name="Vanderstraeten L."/>
            <person name="Becker D."/>
            <person name="Lang D."/>
            <person name="Vosolsobe S."/>
            <person name="Rombauts S."/>
            <person name="Wilhelmsson P.K.I."/>
            <person name="Janitza P."/>
            <person name="Kern R."/>
            <person name="Heyl A."/>
            <person name="Rumpler F."/>
            <person name="Villalobos L.I.A.C."/>
            <person name="Clay J.M."/>
            <person name="Skokan R."/>
            <person name="Toyoda A."/>
            <person name="Suzuki Y."/>
            <person name="Kagoshima H."/>
            <person name="Schijlen E."/>
            <person name="Tajeshwar N."/>
            <person name="Catarino B."/>
            <person name="Hetherington A.J."/>
            <person name="Saltykova A."/>
            <person name="Bonnot C."/>
            <person name="Breuninger H."/>
            <person name="Symeonidi A."/>
            <person name="Radhakrishnan G.V."/>
            <person name="Van Nieuwerburgh F."/>
            <person name="Deforce D."/>
            <person name="Chang C."/>
            <person name="Karol K.G."/>
            <person name="Hedrich R."/>
            <person name="Ulvskov P."/>
            <person name="Glockner G."/>
            <person name="Delwiche C.F."/>
            <person name="Petrasek J."/>
            <person name="Van de Peer Y."/>
            <person name="Friml J."/>
            <person name="Beilby M."/>
            <person name="Dolan L."/>
            <person name="Kohara Y."/>
            <person name="Sugano S."/>
            <person name="Fujiyama A."/>
            <person name="Delaux P.-M."/>
            <person name="Quint M."/>
            <person name="TheiBen G."/>
            <person name="Hagemann M."/>
            <person name="Harholt J."/>
            <person name="Dunand C."/>
            <person name="Zachgo S."/>
            <person name="Langdale J."/>
            <person name="Maumus F."/>
            <person name="Straeten D.V.D."/>
            <person name="Gould S.B."/>
            <person name="Rensing S.A."/>
        </authorList>
    </citation>
    <scope>NUCLEOTIDE SEQUENCE [LARGE SCALE GENOMIC DNA]</scope>
    <source>
        <strain evidence="3 4">S276</strain>
    </source>
</reference>
<dbReference type="OrthoDB" id="4951847at2759"/>
<feature type="compositionally biased region" description="Gly residues" evidence="1">
    <location>
        <begin position="39"/>
        <end position="48"/>
    </location>
</feature>
<protein>
    <recommendedName>
        <fullName evidence="2">DUF659 domain-containing protein</fullName>
    </recommendedName>
</protein>
<proteinExistence type="predicted"/>
<dbReference type="Pfam" id="PF04937">
    <property type="entry name" value="DUF659"/>
    <property type="match status" value="1"/>
</dbReference>
<feature type="region of interest" description="Disordered" evidence="1">
    <location>
        <begin position="22"/>
        <end position="52"/>
    </location>
</feature>
<comment type="caution">
    <text evidence="3">The sequence shown here is derived from an EMBL/GenBank/DDBJ whole genome shotgun (WGS) entry which is preliminary data.</text>
</comment>
<name>A0A388KYD8_CHABU</name>
<dbReference type="Proteomes" id="UP000265515">
    <property type="component" value="Unassembled WGS sequence"/>
</dbReference>